<evidence type="ECO:0000313" key="1">
    <source>
        <dbReference type="EMBL" id="KVH92026.1"/>
    </source>
</evidence>
<dbReference type="AlphaFoldDB" id="A0A103XJP5"/>
<protein>
    <submittedName>
        <fullName evidence="1">Uncharacterized protein</fullName>
    </submittedName>
</protein>
<gene>
    <name evidence="1" type="ORF">Ccrd_005952</name>
</gene>
<organism evidence="1 2">
    <name type="scientific">Cynara cardunculus var. scolymus</name>
    <name type="common">Globe artichoke</name>
    <name type="synonym">Cynara scolymus</name>
    <dbReference type="NCBI Taxonomy" id="59895"/>
    <lineage>
        <taxon>Eukaryota</taxon>
        <taxon>Viridiplantae</taxon>
        <taxon>Streptophyta</taxon>
        <taxon>Embryophyta</taxon>
        <taxon>Tracheophyta</taxon>
        <taxon>Spermatophyta</taxon>
        <taxon>Magnoliopsida</taxon>
        <taxon>eudicotyledons</taxon>
        <taxon>Gunneridae</taxon>
        <taxon>Pentapetalae</taxon>
        <taxon>asterids</taxon>
        <taxon>campanulids</taxon>
        <taxon>Asterales</taxon>
        <taxon>Asteraceae</taxon>
        <taxon>Carduoideae</taxon>
        <taxon>Cardueae</taxon>
        <taxon>Carduinae</taxon>
        <taxon>Cynara</taxon>
    </lineage>
</organism>
<proteinExistence type="predicted"/>
<keyword evidence="2" id="KW-1185">Reference proteome</keyword>
<sequence>MTIGEGESGDCRRSRAQGLCNYDLCGDRDSLRVSMKQYRVQDGDNFYHDLLWRTCPFGVEQLHVNSKSAYT</sequence>
<evidence type="ECO:0000313" key="2">
    <source>
        <dbReference type="Proteomes" id="UP000243975"/>
    </source>
</evidence>
<dbReference type="EMBL" id="LEKV01004876">
    <property type="protein sequence ID" value="KVH92026.1"/>
    <property type="molecule type" value="Genomic_DNA"/>
</dbReference>
<dbReference type="Proteomes" id="UP000243975">
    <property type="component" value="Unassembled WGS sequence"/>
</dbReference>
<reference evidence="1 2" key="1">
    <citation type="journal article" date="2016" name="Sci. Rep.">
        <title>The genome sequence of the outbreeding globe artichoke constructed de novo incorporating a phase-aware low-pass sequencing strategy of F1 progeny.</title>
        <authorList>
            <person name="Scaglione D."/>
            <person name="Reyes-Chin-Wo S."/>
            <person name="Acquadro A."/>
            <person name="Froenicke L."/>
            <person name="Portis E."/>
            <person name="Beitel C."/>
            <person name="Tirone M."/>
            <person name="Mauro R."/>
            <person name="Lo Monaco A."/>
            <person name="Mauromicale G."/>
            <person name="Faccioli P."/>
            <person name="Cattivelli L."/>
            <person name="Rieseberg L."/>
            <person name="Michelmore R."/>
            <person name="Lanteri S."/>
        </authorList>
    </citation>
    <scope>NUCLEOTIDE SEQUENCE [LARGE SCALE GENOMIC DNA]</scope>
    <source>
        <strain evidence="1">2C</strain>
    </source>
</reference>
<comment type="caution">
    <text evidence="1">The sequence shown here is derived from an EMBL/GenBank/DDBJ whole genome shotgun (WGS) entry which is preliminary data.</text>
</comment>
<name>A0A103XJP5_CYNCS</name>
<accession>A0A103XJP5</accession>
<dbReference type="Gramene" id="KVH92026">
    <property type="protein sequence ID" value="KVH92026"/>
    <property type="gene ID" value="Ccrd_005952"/>
</dbReference>